<feature type="transmembrane region" description="Helical" evidence="6">
    <location>
        <begin position="52"/>
        <end position="70"/>
    </location>
</feature>
<evidence type="ECO:0000256" key="2">
    <source>
        <dbReference type="ARBA" id="ARBA00022475"/>
    </source>
</evidence>
<comment type="caution">
    <text evidence="8">The sequence shown here is derived from an EMBL/GenBank/DDBJ whole genome shotgun (WGS) entry which is preliminary data.</text>
</comment>
<feature type="transmembrane region" description="Helical" evidence="6">
    <location>
        <begin position="109"/>
        <end position="129"/>
    </location>
</feature>
<dbReference type="Proteomes" id="UP000555828">
    <property type="component" value="Unassembled WGS sequence"/>
</dbReference>
<evidence type="ECO:0000256" key="6">
    <source>
        <dbReference type="SAM" id="Phobius"/>
    </source>
</evidence>
<dbReference type="GO" id="GO:0005886">
    <property type="term" value="C:plasma membrane"/>
    <property type="evidence" value="ECO:0007669"/>
    <property type="project" value="UniProtKB-SubCell"/>
</dbReference>
<dbReference type="EMBL" id="JACHEX010000004">
    <property type="protein sequence ID" value="MBB6063015.1"/>
    <property type="molecule type" value="Genomic_DNA"/>
</dbReference>
<keyword evidence="3 6" id="KW-0812">Transmembrane</keyword>
<proteinExistence type="predicted"/>
<dbReference type="SUPFAM" id="SSF103481">
    <property type="entry name" value="Multidrug resistance efflux transporter EmrE"/>
    <property type="match status" value="2"/>
</dbReference>
<feature type="transmembrane region" description="Helical" evidence="6">
    <location>
        <begin position="135"/>
        <end position="153"/>
    </location>
</feature>
<keyword evidence="4 6" id="KW-1133">Transmembrane helix</keyword>
<dbReference type="InterPro" id="IPR050638">
    <property type="entry name" value="AA-Vitamin_Transporters"/>
</dbReference>
<comment type="subcellular location">
    <subcellularLocation>
        <location evidence="1">Cell membrane</location>
        <topology evidence="1">Multi-pass membrane protein</topology>
    </subcellularLocation>
</comment>
<gene>
    <name evidence="8" type="ORF">HNP65_001478</name>
</gene>
<dbReference type="AlphaFoldDB" id="A0A841GLY1"/>
<feature type="transmembrane region" description="Helical" evidence="6">
    <location>
        <begin position="82"/>
        <end position="102"/>
    </location>
</feature>
<feature type="domain" description="EamA" evidence="7">
    <location>
        <begin position="134"/>
        <end position="270"/>
    </location>
</feature>
<feature type="transmembrane region" description="Helical" evidence="6">
    <location>
        <begin position="165"/>
        <end position="185"/>
    </location>
</feature>
<feature type="transmembrane region" description="Helical" evidence="6">
    <location>
        <begin position="197"/>
        <end position="218"/>
    </location>
</feature>
<keyword evidence="5 6" id="KW-0472">Membrane</keyword>
<accession>A0A841GLY1</accession>
<dbReference type="Pfam" id="PF00892">
    <property type="entry name" value="EamA"/>
    <property type="match status" value="2"/>
</dbReference>
<dbReference type="InterPro" id="IPR000620">
    <property type="entry name" value="EamA_dom"/>
</dbReference>
<protein>
    <submittedName>
        <fullName evidence="8">Drug/metabolite transporter (DMT)-like permease</fullName>
    </submittedName>
</protein>
<organism evidence="8 9">
    <name type="scientific">Thermosipho japonicus</name>
    <dbReference type="NCBI Taxonomy" id="90323"/>
    <lineage>
        <taxon>Bacteria</taxon>
        <taxon>Thermotogati</taxon>
        <taxon>Thermotogota</taxon>
        <taxon>Thermotogae</taxon>
        <taxon>Thermotogales</taxon>
        <taxon>Fervidobacteriaceae</taxon>
        <taxon>Thermosipho</taxon>
    </lineage>
</organism>
<evidence type="ECO:0000313" key="9">
    <source>
        <dbReference type="Proteomes" id="UP000555828"/>
    </source>
</evidence>
<evidence type="ECO:0000256" key="1">
    <source>
        <dbReference type="ARBA" id="ARBA00004651"/>
    </source>
</evidence>
<dbReference type="PANTHER" id="PTHR32322">
    <property type="entry name" value="INNER MEMBRANE TRANSPORTER"/>
    <property type="match status" value="1"/>
</dbReference>
<keyword evidence="2" id="KW-1003">Cell membrane</keyword>
<dbReference type="PANTHER" id="PTHR32322:SF18">
    <property type="entry name" value="S-ADENOSYLMETHIONINE_S-ADENOSYLHOMOCYSTEINE TRANSPORTER"/>
    <property type="match status" value="1"/>
</dbReference>
<sequence>MSVIFGLSFLFTKNALDFTTPYNFLSIRFLFASLSFLILFALKIIKIKNAKKLYKLLIVAFFQSILYFIFETNGLKFATSSEAGILIATIPIFITFLSPFILKEKVPKINYLFVFLSFSGVLLIMGLNVNEEFKGKILILFAVLSAVFYNFASKYSSKEFTPQEVTFVMMITGWVFFTILALINRELDYSVISNKNILSSAIYLGIFSSTIAFFLINYMLSKVSPVQSSIFSNLTTVVSVIAGFFIRNERITFNHIIGMSLIILGVWGVNYFKYRSEK</sequence>
<dbReference type="InterPro" id="IPR037185">
    <property type="entry name" value="EmrE-like"/>
</dbReference>
<feature type="transmembrane region" description="Helical" evidence="6">
    <location>
        <begin position="252"/>
        <end position="272"/>
    </location>
</feature>
<evidence type="ECO:0000256" key="5">
    <source>
        <dbReference type="ARBA" id="ARBA00023136"/>
    </source>
</evidence>
<evidence type="ECO:0000313" key="8">
    <source>
        <dbReference type="EMBL" id="MBB6063015.1"/>
    </source>
</evidence>
<dbReference type="Gene3D" id="1.10.3730.20">
    <property type="match status" value="1"/>
</dbReference>
<reference evidence="8 9" key="1">
    <citation type="submission" date="2020-08" db="EMBL/GenBank/DDBJ databases">
        <title>Genomic Encyclopedia of Type Strains, Phase IV (KMG-IV): sequencing the most valuable type-strain genomes for metagenomic binning, comparative biology and taxonomic classification.</title>
        <authorList>
            <person name="Goeker M."/>
        </authorList>
    </citation>
    <scope>NUCLEOTIDE SEQUENCE [LARGE SCALE GENOMIC DNA]</scope>
    <source>
        <strain evidence="8 9">DSM 13481</strain>
    </source>
</reference>
<feature type="domain" description="EamA" evidence="7">
    <location>
        <begin position="2"/>
        <end position="125"/>
    </location>
</feature>
<evidence type="ECO:0000256" key="3">
    <source>
        <dbReference type="ARBA" id="ARBA00022692"/>
    </source>
</evidence>
<keyword evidence="9" id="KW-1185">Reference proteome</keyword>
<evidence type="ECO:0000259" key="7">
    <source>
        <dbReference type="Pfam" id="PF00892"/>
    </source>
</evidence>
<feature type="transmembrane region" description="Helical" evidence="6">
    <location>
        <begin position="25"/>
        <end position="45"/>
    </location>
</feature>
<feature type="transmembrane region" description="Helical" evidence="6">
    <location>
        <begin position="230"/>
        <end position="246"/>
    </location>
</feature>
<evidence type="ECO:0000256" key="4">
    <source>
        <dbReference type="ARBA" id="ARBA00022989"/>
    </source>
</evidence>
<name>A0A841GLY1_9BACT</name>